<feature type="coiled-coil region" evidence="1">
    <location>
        <begin position="261"/>
        <end position="296"/>
    </location>
</feature>
<dbReference type="InterPro" id="IPR006311">
    <property type="entry name" value="TAT_signal"/>
</dbReference>
<evidence type="ECO:0000256" key="3">
    <source>
        <dbReference type="SAM" id="SignalP"/>
    </source>
</evidence>
<dbReference type="PANTHER" id="PTHR23242:SF9">
    <property type="entry name" value="TRANSCRIPTION FACTOR HOXA13"/>
    <property type="match status" value="1"/>
</dbReference>
<dbReference type="PANTHER" id="PTHR23242">
    <property type="entry name" value="TRANSCRIPTION FACTOR HOXA13"/>
    <property type="match status" value="1"/>
</dbReference>
<dbReference type="EMBL" id="JAUSZV010000005">
    <property type="protein sequence ID" value="MDQ0910781.1"/>
    <property type="molecule type" value="Genomic_DNA"/>
</dbReference>
<gene>
    <name evidence="4" type="ORF">QFZ22_006766</name>
</gene>
<dbReference type="PROSITE" id="PS51318">
    <property type="entry name" value="TAT"/>
    <property type="match status" value="1"/>
</dbReference>
<reference evidence="4" key="1">
    <citation type="submission" date="2023-07" db="EMBL/GenBank/DDBJ databases">
        <title>Comparative genomics of wheat-associated soil bacteria to identify genetic determinants of phenazine resistance.</title>
        <authorList>
            <person name="Mouncey N."/>
        </authorList>
    </citation>
    <scope>NUCLEOTIDE SEQUENCE</scope>
    <source>
        <strain evidence="4">V4I22</strain>
    </source>
</reference>
<evidence type="ECO:0008006" key="6">
    <source>
        <dbReference type="Google" id="ProtNLM"/>
    </source>
</evidence>
<dbReference type="RefSeq" id="WP_306981714.1">
    <property type="nucleotide sequence ID" value="NZ_JAUSZV010000005.1"/>
</dbReference>
<proteinExistence type="predicted"/>
<evidence type="ECO:0000256" key="2">
    <source>
        <dbReference type="SAM" id="MobiDB-lite"/>
    </source>
</evidence>
<dbReference type="AlphaFoldDB" id="A0AAW8FNT3"/>
<evidence type="ECO:0000256" key="1">
    <source>
        <dbReference type="SAM" id="Coils"/>
    </source>
</evidence>
<feature type="chain" id="PRO_5043645095" description="Chemotaxis protein" evidence="3">
    <location>
        <begin position="30"/>
        <end position="1122"/>
    </location>
</feature>
<protein>
    <recommendedName>
        <fullName evidence="6">Chemotaxis protein</fullName>
    </recommendedName>
</protein>
<feature type="signal peptide" evidence="3">
    <location>
        <begin position="1"/>
        <end position="29"/>
    </location>
</feature>
<feature type="region of interest" description="Disordered" evidence="2">
    <location>
        <begin position="959"/>
        <end position="991"/>
    </location>
</feature>
<feature type="compositionally biased region" description="Basic and acidic residues" evidence="2">
    <location>
        <begin position="959"/>
        <end position="981"/>
    </location>
</feature>
<dbReference type="Proteomes" id="UP001234216">
    <property type="component" value="Unassembled WGS sequence"/>
</dbReference>
<name>A0AAW8FNT3_9ACTN</name>
<feature type="region of interest" description="Disordered" evidence="2">
    <location>
        <begin position="865"/>
        <end position="894"/>
    </location>
</feature>
<feature type="compositionally biased region" description="Low complexity" evidence="2">
    <location>
        <begin position="871"/>
        <end position="894"/>
    </location>
</feature>
<dbReference type="InterPro" id="IPR005506">
    <property type="entry name" value="DUF312_ALF"/>
</dbReference>
<evidence type="ECO:0000313" key="5">
    <source>
        <dbReference type="Proteomes" id="UP001234216"/>
    </source>
</evidence>
<evidence type="ECO:0000313" key="4">
    <source>
        <dbReference type="EMBL" id="MDQ0910781.1"/>
    </source>
</evidence>
<keyword evidence="3" id="KW-0732">Signal</keyword>
<comment type="caution">
    <text evidence="4">The sequence shown here is derived from an EMBL/GenBank/DDBJ whole genome shotgun (WGS) entry which is preliminary data.</text>
</comment>
<organism evidence="4 5">
    <name type="scientific">Streptomyces canus</name>
    <dbReference type="NCBI Taxonomy" id="58343"/>
    <lineage>
        <taxon>Bacteria</taxon>
        <taxon>Bacillati</taxon>
        <taxon>Actinomycetota</taxon>
        <taxon>Actinomycetes</taxon>
        <taxon>Kitasatosporales</taxon>
        <taxon>Streptomycetaceae</taxon>
        <taxon>Streptomyces</taxon>
        <taxon>Streptomyces aurantiacus group</taxon>
    </lineage>
</organism>
<sequence length="1122" mass="113445">MQTIFWSRRRVLGALAAATAVASTPSVLLAPVAAAAEGTAPDPVPLPDTERAKVVKAWISGGRGVKAAAAEALAGSDSEIQTFLTETLPNQTVQDNRVAIVSSLDRAGKGLRRAAVAALDNGDAAIADFLKDGFKPAILEDLQVATSIVSGTGDKAVQRDATAALNAGTQPSLFTFLTDTQYNARLEDARVHVSAMLTQAGPEVQKYAERALSGTASDVEWFIETGQHIARARDQESATIEELVAVVVREGKRAERETNLAVEASARAQTAAEKAKEAAEKAAAEAAAAKEDVQKSGAAARKAASAAKGAADAARNAINSSNAAVSASRRASWAATGAAQAAANAGSAAARAFNAAIGASKDAGKAEAAKNAAVAARNAAAKARTAAKAADQAAVAGTKAAAAGSAAASAARNAAAAANAAAQAGAAAGAAQSEAAEAKRQAAIASSAANRATNAASKAQSLATTAAAAARTARDAANSAADHADKAAAAAEEAVKYAGQAVDYANRSTAHAAAAVQAANTATKAVSDALVVEQNARNAEAETLEQDKLQAIEEVRLLAEIEAKELTAYQNKAAQVQQTDQATKDLIARAEQALAANDMAAAAVLGRKAAVALLGSRGAWTRQAAQFALSGTDDDVYAWIDLDRLLAQGQDDRETTLHVATIAGPRIAEAAQGALESPDAKAVGDFLTSGMKKASDEDNRVAISRILASNPGRAVTAAANKALSLNTTEALQNFFDHDYPEAIREDDAALTLTLMNTGGAFTKAYAEVAMEGPTWMRRNFVSLVQFRTARLDHDTATHVAAIRGAIAAAAKIAEKAQENAALASKAGADARNAAAEAKQWADKALDSAAKADDYADEARRNADAADKSAADAKASANRASTAASTARGAARTANYSANKAMDSARAALKSSYSAQASAADARASSIAAGKDAATAAAAATEARQIAAAKREAEVRAAAKAAAEKARREREAKINPADKDTNDQINPNGTGADADEWWNDAGFYADAFNAISVGAGFLAAGCALAAFVFPPAAAAAGFFSAVSMGAGALGTLFTGIEHGFSSGEFVESAIGTGLSLVTFGQSKWLGAADKAAGGQIIKPVVGKIADVGEDVVSGAAKALSSIF</sequence>
<dbReference type="Pfam" id="PF03752">
    <property type="entry name" value="ALF"/>
    <property type="match status" value="5"/>
</dbReference>
<keyword evidence="1" id="KW-0175">Coiled coil</keyword>
<accession>A0AAW8FNT3</accession>